<keyword evidence="2 7" id="KW-0812">Transmembrane</keyword>
<evidence type="ECO:0000313" key="10">
    <source>
        <dbReference type="Proteomes" id="UP000479710"/>
    </source>
</evidence>
<evidence type="ECO:0000256" key="6">
    <source>
        <dbReference type="PROSITE-ProRule" id="PRU10141"/>
    </source>
</evidence>
<keyword evidence="6" id="KW-0547">Nucleotide-binding</keyword>
<dbReference type="EMBL" id="SPHZ02000003">
    <property type="protein sequence ID" value="KAF0922718.1"/>
    <property type="molecule type" value="Genomic_DNA"/>
</dbReference>
<evidence type="ECO:0000256" key="5">
    <source>
        <dbReference type="ARBA" id="ARBA00023136"/>
    </source>
</evidence>
<keyword evidence="5 7" id="KW-0472">Membrane</keyword>
<evidence type="ECO:0000256" key="4">
    <source>
        <dbReference type="ARBA" id="ARBA00022989"/>
    </source>
</evidence>
<evidence type="ECO:0000256" key="7">
    <source>
        <dbReference type="SAM" id="Phobius"/>
    </source>
</evidence>
<dbReference type="AlphaFoldDB" id="A0A6G1ED56"/>
<gene>
    <name evidence="9" type="ORF">E2562_001110</name>
</gene>
<keyword evidence="10" id="KW-1185">Reference proteome</keyword>
<keyword evidence="3" id="KW-0732">Signal</keyword>
<dbReference type="Pfam" id="PF07714">
    <property type="entry name" value="PK_Tyr_Ser-Thr"/>
    <property type="match status" value="1"/>
</dbReference>
<evidence type="ECO:0000256" key="2">
    <source>
        <dbReference type="ARBA" id="ARBA00022692"/>
    </source>
</evidence>
<comment type="subcellular location">
    <subcellularLocation>
        <location evidence="1">Membrane</location>
        <topology evidence="1">Single-pass membrane protein</topology>
    </subcellularLocation>
</comment>
<dbReference type="GO" id="GO:0004672">
    <property type="term" value="F:protein kinase activity"/>
    <property type="evidence" value="ECO:0007669"/>
    <property type="project" value="InterPro"/>
</dbReference>
<evidence type="ECO:0000259" key="8">
    <source>
        <dbReference type="Pfam" id="PF07714"/>
    </source>
</evidence>
<dbReference type="InterPro" id="IPR017441">
    <property type="entry name" value="Protein_kinase_ATP_BS"/>
</dbReference>
<dbReference type="GO" id="GO:0016020">
    <property type="term" value="C:membrane"/>
    <property type="evidence" value="ECO:0007669"/>
    <property type="project" value="UniProtKB-SubCell"/>
</dbReference>
<evidence type="ECO:0000313" key="9">
    <source>
        <dbReference type="EMBL" id="KAF0922718.1"/>
    </source>
</evidence>
<keyword evidence="6" id="KW-0067">ATP-binding</keyword>
<keyword evidence="4 7" id="KW-1133">Transmembrane helix</keyword>
<feature type="binding site" evidence="6">
    <location>
        <position position="111"/>
    </location>
    <ligand>
        <name>ATP</name>
        <dbReference type="ChEBI" id="CHEBI:30616"/>
    </ligand>
</feature>
<dbReference type="OrthoDB" id="1939148at2759"/>
<proteinExistence type="predicted"/>
<dbReference type="Proteomes" id="UP000479710">
    <property type="component" value="Unassembled WGS sequence"/>
</dbReference>
<dbReference type="Gene3D" id="3.30.200.20">
    <property type="entry name" value="Phosphorylase Kinase, domain 1"/>
    <property type="match status" value="1"/>
</dbReference>
<name>A0A6G1ED56_9ORYZ</name>
<feature type="domain" description="Serine-threonine/tyrosine-protein kinase catalytic" evidence="8">
    <location>
        <begin position="84"/>
        <end position="137"/>
    </location>
</feature>
<evidence type="ECO:0000256" key="3">
    <source>
        <dbReference type="ARBA" id="ARBA00022729"/>
    </source>
</evidence>
<dbReference type="GO" id="GO:0005524">
    <property type="term" value="F:ATP binding"/>
    <property type="evidence" value="ECO:0007669"/>
    <property type="project" value="UniProtKB-UniRule"/>
</dbReference>
<feature type="non-terminal residue" evidence="9">
    <location>
        <position position="1"/>
    </location>
</feature>
<dbReference type="InterPro" id="IPR001245">
    <property type="entry name" value="Ser-Thr/Tyr_kinase_cat_dom"/>
</dbReference>
<dbReference type="PANTHER" id="PTHR47974">
    <property type="entry name" value="OS07G0415500 PROTEIN"/>
    <property type="match status" value="1"/>
</dbReference>
<dbReference type="PROSITE" id="PS00107">
    <property type="entry name" value="PROTEIN_KINASE_ATP"/>
    <property type="match status" value="1"/>
</dbReference>
<comment type="caution">
    <text evidence="9">The sequence shown here is derived from an EMBL/GenBank/DDBJ whole genome shotgun (WGS) entry which is preliminary data.</text>
</comment>
<organism evidence="9 10">
    <name type="scientific">Oryza meyeriana var. granulata</name>
    <dbReference type="NCBI Taxonomy" id="110450"/>
    <lineage>
        <taxon>Eukaryota</taxon>
        <taxon>Viridiplantae</taxon>
        <taxon>Streptophyta</taxon>
        <taxon>Embryophyta</taxon>
        <taxon>Tracheophyta</taxon>
        <taxon>Spermatophyta</taxon>
        <taxon>Magnoliopsida</taxon>
        <taxon>Liliopsida</taxon>
        <taxon>Poales</taxon>
        <taxon>Poaceae</taxon>
        <taxon>BOP clade</taxon>
        <taxon>Oryzoideae</taxon>
        <taxon>Oryzeae</taxon>
        <taxon>Oryzinae</taxon>
        <taxon>Oryza</taxon>
        <taxon>Oryza meyeriana</taxon>
    </lineage>
</organism>
<reference evidence="9 10" key="1">
    <citation type="submission" date="2019-11" db="EMBL/GenBank/DDBJ databases">
        <title>Whole genome sequence of Oryza granulata.</title>
        <authorList>
            <person name="Li W."/>
        </authorList>
    </citation>
    <scope>NUCLEOTIDE SEQUENCE [LARGE SCALE GENOMIC DNA]</scope>
    <source>
        <strain evidence="10">cv. Menghai</strain>
        <tissue evidence="9">Leaf</tissue>
    </source>
</reference>
<accession>A0A6G1ED56</accession>
<dbReference type="InterPro" id="IPR011009">
    <property type="entry name" value="Kinase-like_dom_sf"/>
</dbReference>
<protein>
    <recommendedName>
        <fullName evidence="8">Serine-threonine/tyrosine-protein kinase catalytic domain-containing protein</fullName>
    </recommendedName>
</protein>
<sequence length="170" mass="18618">CHSNSSAPKAREDRLAASELPDSKTKKWRVISIIVGGLIALACGVTACICFLRKRAMKEVLPSTADGRLAIFKYNELQLTTKGFSEKLGSGSFGSVFKGVLPDKTVVAVKKLEGLRQGEKQFRAEMSTIGTIHHINLDEESSRPSMGEIVQILEGFVDVRILPVPRYLTN</sequence>
<feature type="transmembrane region" description="Helical" evidence="7">
    <location>
        <begin position="30"/>
        <end position="52"/>
    </location>
</feature>
<dbReference type="SUPFAM" id="SSF56112">
    <property type="entry name" value="Protein kinase-like (PK-like)"/>
    <property type="match status" value="1"/>
</dbReference>
<dbReference type="PANTHER" id="PTHR47974:SF19">
    <property type="entry name" value="RECEPTOR-LIKE SERINE_THREONINE-PROTEIN KINASE"/>
    <property type="match status" value="1"/>
</dbReference>
<evidence type="ECO:0000256" key="1">
    <source>
        <dbReference type="ARBA" id="ARBA00004167"/>
    </source>
</evidence>